<name>X1A5L8_9ZZZZ</name>
<protein>
    <recommendedName>
        <fullName evidence="2">Carbohydrate kinase PfkB domain-containing protein</fullName>
    </recommendedName>
</protein>
<sequence length="210" mass="24113">MNNSKKFALKEKFTFIFCGHFALDKIIRFNQDSMQTVGGGVTYGSLALDTYTSDAWIGIVSNLGSLNFKKEFLREFLERSINLDGISWSHSKNTNFVLNYFNHTRNLTLISKSPNLNFKNFPLNYISKNPDAILLCTLCNEIDIEYIENLVKNLKNSYIAIDLQGFIRKIDNSGQISLKYDKSFNKKISYISDLINDNLILKGSEEEMRT</sequence>
<reference evidence="1" key="1">
    <citation type="journal article" date="2014" name="Front. Microbiol.">
        <title>High frequency of phylogenetically diverse reductive dehalogenase-homologous genes in deep subseafloor sedimentary metagenomes.</title>
        <authorList>
            <person name="Kawai M."/>
            <person name="Futagami T."/>
            <person name="Toyoda A."/>
            <person name="Takaki Y."/>
            <person name="Nishi S."/>
            <person name="Hori S."/>
            <person name="Arai W."/>
            <person name="Tsubouchi T."/>
            <person name="Morono Y."/>
            <person name="Uchiyama I."/>
            <person name="Ito T."/>
            <person name="Fujiyama A."/>
            <person name="Inagaki F."/>
            <person name="Takami H."/>
        </authorList>
    </citation>
    <scope>NUCLEOTIDE SEQUENCE</scope>
    <source>
        <strain evidence="1">Expedition CK06-06</strain>
    </source>
</reference>
<evidence type="ECO:0000313" key="1">
    <source>
        <dbReference type="EMBL" id="GAG55491.1"/>
    </source>
</evidence>
<dbReference type="Gene3D" id="3.40.1190.20">
    <property type="match status" value="1"/>
</dbReference>
<comment type="caution">
    <text evidence="1">The sequence shown here is derived from an EMBL/GenBank/DDBJ whole genome shotgun (WGS) entry which is preliminary data.</text>
</comment>
<organism evidence="1">
    <name type="scientific">marine sediment metagenome</name>
    <dbReference type="NCBI Taxonomy" id="412755"/>
    <lineage>
        <taxon>unclassified sequences</taxon>
        <taxon>metagenomes</taxon>
        <taxon>ecological metagenomes</taxon>
    </lineage>
</organism>
<dbReference type="EMBL" id="BART01003340">
    <property type="protein sequence ID" value="GAG55491.1"/>
    <property type="molecule type" value="Genomic_DNA"/>
</dbReference>
<dbReference type="InterPro" id="IPR029056">
    <property type="entry name" value="Ribokinase-like"/>
</dbReference>
<accession>X1A5L8</accession>
<dbReference type="AlphaFoldDB" id="X1A5L8"/>
<dbReference type="SUPFAM" id="SSF53613">
    <property type="entry name" value="Ribokinase-like"/>
    <property type="match status" value="1"/>
</dbReference>
<feature type="non-terminal residue" evidence="1">
    <location>
        <position position="210"/>
    </location>
</feature>
<gene>
    <name evidence="1" type="ORF">S01H4_09315</name>
</gene>
<evidence type="ECO:0008006" key="2">
    <source>
        <dbReference type="Google" id="ProtNLM"/>
    </source>
</evidence>
<proteinExistence type="predicted"/>